<protein>
    <submittedName>
        <fullName evidence="5">Uncharacterized protein</fullName>
    </submittedName>
</protein>
<keyword evidence="2" id="KW-0812">Transmembrane</keyword>
<name>A0ABP8PUC8_9ACTN</name>
<comment type="caution">
    <text evidence="5">The sequence shown here is derived from an EMBL/GenBank/DDBJ whole genome shotgun (WGS) entry which is preliminary data.</text>
</comment>
<dbReference type="PANTHER" id="PTHR30121:SF11">
    <property type="entry name" value="AAA+ ATPASE DOMAIN-CONTAINING PROTEIN"/>
    <property type="match status" value="1"/>
</dbReference>
<dbReference type="Pfam" id="PF10412">
    <property type="entry name" value="TrwB_AAD_bind"/>
    <property type="match status" value="1"/>
</dbReference>
<dbReference type="CDD" id="cd01127">
    <property type="entry name" value="TrwB_TraG_TraD_VirD4"/>
    <property type="match status" value="1"/>
</dbReference>
<evidence type="ECO:0000256" key="2">
    <source>
        <dbReference type="SAM" id="Phobius"/>
    </source>
</evidence>
<accession>A0ABP8PUC8</accession>
<dbReference type="PANTHER" id="PTHR30121">
    <property type="entry name" value="UNCHARACTERIZED PROTEIN YJGR-RELATED"/>
    <property type="match status" value="1"/>
</dbReference>
<sequence length="800" mass="86270">MSPRSSQAQLSPVARFLDDPMASMRHAWDYLSDLVATNAVMLSGTALVMAVAGVLARTALVQWRQARLIPHARLIDILPPPSVDIAGAEALWTHLLGLLRPRWLRPITGMPHVAWEYVFTETGVRIRLWIPGVIPPGLVERAIEGSWPGAATRTVHAADQPAAPLANAAAGRLRLARPDHYPLRSDFDIDPLRGLLAAAGSLTASERVVVQVLARPVTGRRLRRAGRYATALRSPGAVTSVKAGLFELLPVGAVNAPSTSTARPAETPAEVRAILAKASRPRLETVVRYVVATGDSSTRGQAWMHGRAHAIASSYAAHTGFNYLRRQRLRDCGETRRMGHGDLLSVPELAALCHVPIDETVPGLDRAGARPTPPPPAVPSAGPGVRVLGEAEAGPRRTVGVRVADARHHLHVIGETGTGKTTGLLSMQLDDAQAGRGFVSIDPKGDSTLVLPRLPEGLVGNVALIDPDDDTPPPCVNILDGANPELTADVVVGIFRRIYADSWGPRTDDILRSALLTAATNPDATLADVPRLLDDDVYRARAMTSVRNPFVADFWSWYDKLSDAQRAQVTGPVMNKLRAVLLRGFARDVLAAGRSTVDIGRLLDTGGLLIARLPKGVLGEDTARLLGSLVLAKTWQAVQARARRPDADRPDCAVYVDECQNFLTLPHGIDDMLAEARSYRAALVLAHQNLTQLPQELRDSIAANARNKLIFTVSPSDARHLERHMAPQLGAHDLANLAAFQAAARLIDHGTLTNAFTLRTRPLPPPIPGRERAVRKASRERYGRKRTTETTPGPLPGDPR</sequence>
<dbReference type="InterPro" id="IPR019476">
    <property type="entry name" value="T4SS_TraD_DNA-bd"/>
</dbReference>
<dbReference type="EMBL" id="BAABHF010000016">
    <property type="protein sequence ID" value="GAA4491502.1"/>
    <property type="molecule type" value="Genomic_DNA"/>
</dbReference>
<evidence type="ECO:0000313" key="6">
    <source>
        <dbReference type="Proteomes" id="UP001500503"/>
    </source>
</evidence>
<evidence type="ECO:0000313" key="5">
    <source>
        <dbReference type="EMBL" id="GAA4491502.1"/>
    </source>
</evidence>
<dbReference type="InterPro" id="IPR051162">
    <property type="entry name" value="T4SS_component"/>
</dbReference>
<keyword evidence="6" id="KW-1185">Reference proteome</keyword>
<feature type="region of interest" description="Disordered" evidence="1">
    <location>
        <begin position="758"/>
        <end position="800"/>
    </location>
</feature>
<dbReference type="Proteomes" id="UP001500503">
    <property type="component" value="Unassembled WGS sequence"/>
</dbReference>
<dbReference type="Gene3D" id="3.40.50.300">
    <property type="entry name" value="P-loop containing nucleotide triphosphate hydrolases"/>
    <property type="match status" value="2"/>
</dbReference>
<proteinExistence type="predicted"/>
<feature type="compositionally biased region" description="Basic and acidic residues" evidence="1">
    <location>
        <begin position="769"/>
        <end position="781"/>
    </location>
</feature>
<dbReference type="SUPFAM" id="SSF52540">
    <property type="entry name" value="P-loop containing nucleoside triphosphate hydrolases"/>
    <property type="match status" value="1"/>
</dbReference>
<feature type="domain" description="Type IV secretion system coupling protein TraD DNA-binding" evidence="3">
    <location>
        <begin position="637"/>
        <end position="737"/>
    </location>
</feature>
<evidence type="ECO:0000256" key="1">
    <source>
        <dbReference type="SAM" id="MobiDB-lite"/>
    </source>
</evidence>
<dbReference type="InterPro" id="IPR027417">
    <property type="entry name" value="P-loop_NTPase"/>
</dbReference>
<feature type="transmembrane region" description="Helical" evidence="2">
    <location>
        <begin position="39"/>
        <end position="60"/>
    </location>
</feature>
<evidence type="ECO:0000259" key="4">
    <source>
        <dbReference type="Pfam" id="PF26449"/>
    </source>
</evidence>
<keyword evidence="2" id="KW-0472">Membrane</keyword>
<keyword evidence="2" id="KW-1133">Transmembrane helix</keyword>
<dbReference type="RefSeq" id="WP_345462086.1">
    <property type="nucleotide sequence ID" value="NZ_BAABHF010000016.1"/>
</dbReference>
<gene>
    <name evidence="5" type="ORF">GCM10023191_025610</name>
</gene>
<dbReference type="InterPro" id="IPR058441">
    <property type="entry name" value="DUF8128"/>
</dbReference>
<evidence type="ECO:0000259" key="3">
    <source>
        <dbReference type="Pfam" id="PF10412"/>
    </source>
</evidence>
<dbReference type="Pfam" id="PF26449">
    <property type="entry name" value="DUF8128"/>
    <property type="match status" value="1"/>
</dbReference>
<reference evidence="6" key="1">
    <citation type="journal article" date="2019" name="Int. J. Syst. Evol. Microbiol.">
        <title>The Global Catalogue of Microorganisms (GCM) 10K type strain sequencing project: providing services to taxonomists for standard genome sequencing and annotation.</title>
        <authorList>
            <consortium name="The Broad Institute Genomics Platform"/>
            <consortium name="The Broad Institute Genome Sequencing Center for Infectious Disease"/>
            <person name="Wu L."/>
            <person name="Ma J."/>
        </authorList>
    </citation>
    <scope>NUCLEOTIDE SEQUENCE [LARGE SCALE GENOMIC DNA]</scope>
    <source>
        <strain evidence="6">JCM 17933</strain>
    </source>
</reference>
<feature type="domain" description="DUF8128" evidence="4">
    <location>
        <begin position="74"/>
        <end position="359"/>
    </location>
</feature>
<organism evidence="5 6">
    <name type="scientific">Actinoallomurus oryzae</name>
    <dbReference type="NCBI Taxonomy" id="502180"/>
    <lineage>
        <taxon>Bacteria</taxon>
        <taxon>Bacillati</taxon>
        <taxon>Actinomycetota</taxon>
        <taxon>Actinomycetes</taxon>
        <taxon>Streptosporangiales</taxon>
        <taxon>Thermomonosporaceae</taxon>
        <taxon>Actinoallomurus</taxon>
    </lineage>
</organism>